<dbReference type="OrthoDB" id="2280705at2759"/>
<feature type="transmembrane region" description="Helical" evidence="1">
    <location>
        <begin position="33"/>
        <end position="52"/>
    </location>
</feature>
<feature type="transmembrane region" description="Helical" evidence="1">
    <location>
        <begin position="144"/>
        <end position="166"/>
    </location>
</feature>
<keyword evidence="1" id="KW-0472">Membrane</keyword>
<keyword evidence="1" id="KW-1133">Transmembrane helix</keyword>
<accession>A0A077X3T4</accession>
<keyword evidence="1" id="KW-0812">Transmembrane</keyword>
<proteinExistence type="predicted"/>
<sequence>MTLLALVISLARRYQGDSVLLIADRSPVVNHLPIFSLLLYAGIVECQLIQLAKQRQQQQSSIDYNEEQQQEEKQQRMNNWRQWAVLGLLLVYCALTVAHVLIMLLLDDNLPLTREWLAITVTGLVFIALLTTVWFATRIKRDGIWVLLLHVLFFVFTVGLALASWLLQDMIDRPPHLVSMSPVHWILMEALLVFLPLVLLLGLSSWVVRPLYYNNMYYNNHNNLYSPRILGFITRRTQPSYRFSNV</sequence>
<organism evidence="2">
    <name type="scientific">Lichtheimia ramosa</name>
    <dbReference type="NCBI Taxonomy" id="688394"/>
    <lineage>
        <taxon>Eukaryota</taxon>
        <taxon>Fungi</taxon>
        <taxon>Fungi incertae sedis</taxon>
        <taxon>Mucoromycota</taxon>
        <taxon>Mucoromycotina</taxon>
        <taxon>Mucoromycetes</taxon>
        <taxon>Mucorales</taxon>
        <taxon>Lichtheimiaceae</taxon>
        <taxon>Lichtheimia</taxon>
    </lineage>
</organism>
<feature type="transmembrane region" description="Helical" evidence="1">
    <location>
        <begin position="83"/>
        <end position="104"/>
    </location>
</feature>
<reference evidence="2" key="1">
    <citation type="journal article" date="2014" name="Genome Announc.">
        <title>De novo whole-genome sequence and genome annotation of Lichtheimia ramosa.</title>
        <authorList>
            <person name="Linde J."/>
            <person name="Schwartze V."/>
            <person name="Binder U."/>
            <person name="Lass-Florl C."/>
            <person name="Voigt K."/>
            <person name="Horn F."/>
        </authorList>
    </citation>
    <scope>NUCLEOTIDE SEQUENCE</scope>
    <source>
        <strain evidence="2">JMRC FSU:6197</strain>
    </source>
</reference>
<dbReference type="AlphaFoldDB" id="A0A077X3T4"/>
<protein>
    <submittedName>
        <fullName evidence="2">Uncharacterized protein</fullName>
    </submittedName>
</protein>
<evidence type="ECO:0000256" key="1">
    <source>
        <dbReference type="SAM" id="Phobius"/>
    </source>
</evidence>
<feature type="transmembrane region" description="Helical" evidence="1">
    <location>
        <begin position="186"/>
        <end position="208"/>
    </location>
</feature>
<gene>
    <name evidence="2" type="ORF">LRAMOSA06440</name>
</gene>
<evidence type="ECO:0000313" key="2">
    <source>
        <dbReference type="EMBL" id="CDS14270.1"/>
    </source>
</evidence>
<feature type="transmembrane region" description="Helical" evidence="1">
    <location>
        <begin position="116"/>
        <end position="137"/>
    </location>
</feature>
<dbReference type="EMBL" id="LK023386">
    <property type="protein sequence ID" value="CDS14270.1"/>
    <property type="molecule type" value="Genomic_DNA"/>
</dbReference>
<name>A0A077X3T4_9FUNG</name>